<reference evidence="3" key="1">
    <citation type="submission" date="2017-11" db="EMBL/GenBank/DDBJ databases">
        <authorList>
            <person name="Lima N.C."/>
            <person name="Parody-Merino A.M."/>
            <person name="Battley P.F."/>
            <person name="Fidler A.E."/>
            <person name="Prosdocimi F."/>
        </authorList>
    </citation>
    <scope>NUCLEOTIDE SEQUENCE [LARGE SCALE GENOMIC DNA]</scope>
</reference>
<evidence type="ECO:0000256" key="1">
    <source>
        <dbReference type="SAM" id="MobiDB-lite"/>
    </source>
</evidence>
<reference evidence="3" key="2">
    <citation type="submission" date="2017-12" db="EMBL/GenBank/DDBJ databases">
        <title>Genome sequence of the Bar-tailed Godwit (Limosa lapponica baueri).</title>
        <authorList>
            <person name="Lima N.C.B."/>
            <person name="Parody-Merino A.M."/>
            <person name="Battley P.F."/>
            <person name="Fidler A.E."/>
            <person name="Prosdocimi F."/>
        </authorList>
    </citation>
    <scope>NUCLEOTIDE SEQUENCE [LARGE SCALE GENOMIC DNA]</scope>
</reference>
<dbReference type="AlphaFoldDB" id="A0A2I0TFH1"/>
<protein>
    <submittedName>
        <fullName evidence="2">Uncharacterized protein</fullName>
    </submittedName>
</protein>
<sequence length="75" mass="8969">MEYICIFYREVLRNITKKEASMAKQHNNGGYLIKEGTFQNLEIVLEEKKKGEEEKKKEENDKTKQTKKKAKKKEF</sequence>
<gene>
    <name evidence="2" type="ORF">llap_17156</name>
</gene>
<name>A0A2I0TFH1_LIMLA</name>
<evidence type="ECO:0000313" key="2">
    <source>
        <dbReference type="EMBL" id="PKU32540.1"/>
    </source>
</evidence>
<feature type="compositionally biased region" description="Basic residues" evidence="1">
    <location>
        <begin position="65"/>
        <end position="75"/>
    </location>
</feature>
<dbReference type="EMBL" id="KZ511154">
    <property type="protein sequence ID" value="PKU32540.1"/>
    <property type="molecule type" value="Genomic_DNA"/>
</dbReference>
<dbReference type="Proteomes" id="UP000233556">
    <property type="component" value="Unassembled WGS sequence"/>
</dbReference>
<keyword evidence="3" id="KW-1185">Reference proteome</keyword>
<accession>A0A2I0TFH1</accession>
<evidence type="ECO:0000313" key="3">
    <source>
        <dbReference type="Proteomes" id="UP000233556"/>
    </source>
</evidence>
<organism evidence="2 3">
    <name type="scientific">Limosa lapponica baueri</name>
    <dbReference type="NCBI Taxonomy" id="1758121"/>
    <lineage>
        <taxon>Eukaryota</taxon>
        <taxon>Metazoa</taxon>
        <taxon>Chordata</taxon>
        <taxon>Craniata</taxon>
        <taxon>Vertebrata</taxon>
        <taxon>Euteleostomi</taxon>
        <taxon>Archelosauria</taxon>
        <taxon>Archosauria</taxon>
        <taxon>Dinosauria</taxon>
        <taxon>Saurischia</taxon>
        <taxon>Theropoda</taxon>
        <taxon>Coelurosauria</taxon>
        <taxon>Aves</taxon>
        <taxon>Neognathae</taxon>
        <taxon>Neoaves</taxon>
        <taxon>Charadriiformes</taxon>
        <taxon>Scolopacidae</taxon>
        <taxon>Limosa</taxon>
    </lineage>
</organism>
<proteinExistence type="predicted"/>
<feature type="region of interest" description="Disordered" evidence="1">
    <location>
        <begin position="49"/>
        <end position="75"/>
    </location>
</feature>
<feature type="compositionally biased region" description="Basic and acidic residues" evidence="1">
    <location>
        <begin position="49"/>
        <end position="64"/>
    </location>
</feature>